<dbReference type="GO" id="GO:0051539">
    <property type="term" value="F:4 iron, 4 sulfur cluster binding"/>
    <property type="evidence" value="ECO:0007669"/>
    <property type="project" value="TreeGrafter"/>
</dbReference>
<dbReference type="InterPro" id="IPR049539">
    <property type="entry name" value="SPL"/>
</dbReference>
<dbReference type="KEGG" id="sfu:Sfum_1261"/>
<keyword evidence="3" id="KW-1185">Reference proteome</keyword>
<dbReference type="SUPFAM" id="SSF102114">
    <property type="entry name" value="Radical SAM enzymes"/>
    <property type="match status" value="1"/>
</dbReference>
<dbReference type="PANTHER" id="PTHR37822:SF2">
    <property type="entry name" value="SPORE PHOTOPRODUCT LYASE"/>
    <property type="match status" value="1"/>
</dbReference>
<dbReference type="AlphaFoldDB" id="A0LHQ1"/>
<evidence type="ECO:0000313" key="3">
    <source>
        <dbReference type="Proteomes" id="UP000001784"/>
    </source>
</evidence>
<dbReference type="Gene3D" id="3.40.50.12110">
    <property type="match status" value="1"/>
</dbReference>
<dbReference type="Gene3D" id="3.80.30.30">
    <property type="match status" value="1"/>
</dbReference>
<feature type="compositionally biased region" description="Basic and acidic residues" evidence="1">
    <location>
        <begin position="1"/>
        <end position="11"/>
    </location>
</feature>
<evidence type="ECO:0000256" key="1">
    <source>
        <dbReference type="SAM" id="MobiDB-lite"/>
    </source>
</evidence>
<feature type="region of interest" description="Disordered" evidence="1">
    <location>
        <begin position="1"/>
        <end position="25"/>
    </location>
</feature>
<dbReference type="STRING" id="335543.Sfum_1261"/>
<dbReference type="InParanoid" id="A0LHQ1"/>
<organism evidence="2 3">
    <name type="scientific">Syntrophobacter fumaroxidans (strain DSM 10017 / MPOB)</name>
    <dbReference type="NCBI Taxonomy" id="335543"/>
    <lineage>
        <taxon>Bacteria</taxon>
        <taxon>Pseudomonadati</taxon>
        <taxon>Thermodesulfobacteriota</taxon>
        <taxon>Syntrophobacteria</taxon>
        <taxon>Syntrophobacterales</taxon>
        <taxon>Syntrophobacteraceae</taxon>
        <taxon>Syntrophobacter</taxon>
    </lineage>
</organism>
<dbReference type="Proteomes" id="UP000001784">
    <property type="component" value="Chromosome"/>
</dbReference>
<keyword evidence="2" id="KW-0456">Lyase</keyword>
<dbReference type="PANTHER" id="PTHR37822">
    <property type="entry name" value="SPORE PHOTOPRODUCT LYASE-RELATED"/>
    <property type="match status" value="1"/>
</dbReference>
<dbReference type="Pfam" id="PF20903">
    <property type="entry name" value="SPL"/>
    <property type="match status" value="1"/>
</dbReference>
<dbReference type="HOGENOM" id="CLU_030330_0_0_7"/>
<dbReference type="EMBL" id="CP000478">
    <property type="protein sequence ID" value="ABK16953.1"/>
    <property type="molecule type" value="Genomic_DNA"/>
</dbReference>
<dbReference type="InterPro" id="IPR058240">
    <property type="entry name" value="rSAM_sf"/>
</dbReference>
<reference evidence="2 3" key="1">
    <citation type="submission" date="2006-10" db="EMBL/GenBank/DDBJ databases">
        <title>Complete sequence of Syntrophobacter fumaroxidans MPOB.</title>
        <authorList>
            <consortium name="US DOE Joint Genome Institute"/>
            <person name="Copeland A."/>
            <person name="Lucas S."/>
            <person name="Lapidus A."/>
            <person name="Barry K."/>
            <person name="Detter J.C."/>
            <person name="Glavina del Rio T."/>
            <person name="Hammon N."/>
            <person name="Israni S."/>
            <person name="Pitluck S."/>
            <person name="Goltsman E.G."/>
            <person name="Martinez M."/>
            <person name="Schmutz J."/>
            <person name="Larimer F."/>
            <person name="Land M."/>
            <person name="Hauser L."/>
            <person name="Kyrpides N."/>
            <person name="Kim E."/>
            <person name="Boone D.R."/>
            <person name="Brockman F."/>
            <person name="Culley D."/>
            <person name="Ferry J."/>
            <person name="Gunsalus R."/>
            <person name="McInerney M.J."/>
            <person name="Morrison M."/>
            <person name="Plugge C."/>
            <person name="Rohlin L."/>
            <person name="Scholten J."/>
            <person name="Sieber J."/>
            <person name="Stams A.J.M."/>
            <person name="Worm P."/>
            <person name="Henstra A.M."/>
            <person name="Richardson P."/>
        </authorList>
    </citation>
    <scope>NUCLEOTIDE SEQUENCE [LARGE SCALE GENOMIC DNA]</scope>
    <source>
        <strain evidence="3">DSM 10017 / MPOB</strain>
    </source>
</reference>
<protein>
    <submittedName>
        <fullName evidence="2">DNA repair photolyase-like</fullName>
    </submittedName>
</protein>
<proteinExistence type="predicted"/>
<dbReference type="GO" id="GO:0042601">
    <property type="term" value="C:endospore-forming forespore"/>
    <property type="evidence" value="ECO:0007669"/>
    <property type="project" value="TreeGrafter"/>
</dbReference>
<dbReference type="GO" id="GO:0003913">
    <property type="term" value="F:DNA photolyase activity"/>
    <property type="evidence" value="ECO:0007669"/>
    <property type="project" value="TreeGrafter"/>
</dbReference>
<evidence type="ECO:0000313" key="2">
    <source>
        <dbReference type="EMBL" id="ABK16953.1"/>
    </source>
</evidence>
<dbReference type="eggNOG" id="COG1533">
    <property type="taxonomic scope" value="Bacteria"/>
</dbReference>
<dbReference type="GO" id="GO:1904047">
    <property type="term" value="F:S-adenosyl-L-methionine binding"/>
    <property type="evidence" value="ECO:0007669"/>
    <property type="project" value="TreeGrafter"/>
</dbReference>
<gene>
    <name evidence="2" type="ordered locus">Sfum_1261</name>
</gene>
<sequence>MSRVAGNERGRPCRRRKRSVSESMKSMALKPPGRIVIEADVAHSPLVETLRRNLPHAGVSVVDRVQEKAVHDPDVLEVVRFRGRFLKSCPGTRQYNCCGYRILHFGLQCSLDCTYCILQAYLNQPNLRLFGNTDDLFEELAAEIDTHPGQLYRIGTGEFTDSLLLDPWTGFSRPTVRFFASRANAVLELKTKTDYIGNLRDLDHRGHTIVAWSLNAESVRWREETKSATLRQRFDAARTCAELGYALAFHFDPMLEFPRWKEEYGETLARLFDAVDPARVVWISLGAFRFMPELKSSIRSRHPDSRITCGEFIPGLDGKMRYFRDIRVEMYSFMVDRIRAFDPELCTYLCMEGNDIWRDAFGFTPAERGGLGAMLDRAVLQRMKVGATF</sequence>
<accession>A0LHQ1</accession>
<name>A0LHQ1_SYNFM</name>